<dbReference type="SUPFAM" id="SSF52833">
    <property type="entry name" value="Thioredoxin-like"/>
    <property type="match status" value="1"/>
</dbReference>
<evidence type="ECO:0000313" key="2">
    <source>
        <dbReference type="EMBL" id="KAF2005747.1"/>
    </source>
</evidence>
<dbReference type="PANTHER" id="PTHR13887:SF52">
    <property type="entry name" value="DSBA-LIKE THIOREDOXIN DOMAIN-CONTAINING PROTEIN"/>
    <property type="match status" value="1"/>
</dbReference>
<keyword evidence="3" id="KW-1185">Reference proteome</keyword>
<accession>A0A6A5WVW5</accession>
<dbReference type="Gene3D" id="3.40.30.10">
    <property type="entry name" value="Glutaredoxin"/>
    <property type="match status" value="1"/>
</dbReference>
<organism evidence="2 3">
    <name type="scientific">Amniculicola lignicola CBS 123094</name>
    <dbReference type="NCBI Taxonomy" id="1392246"/>
    <lineage>
        <taxon>Eukaryota</taxon>
        <taxon>Fungi</taxon>
        <taxon>Dikarya</taxon>
        <taxon>Ascomycota</taxon>
        <taxon>Pezizomycotina</taxon>
        <taxon>Dothideomycetes</taxon>
        <taxon>Pleosporomycetidae</taxon>
        <taxon>Pleosporales</taxon>
        <taxon>Amniculicolaceae</taxon>
        <taxon>Amniculicola</taxon>
    </lineage>
</organism>
<evidence type="ECO:0000313" key="3">
    <source>
        <dbReference type="Proteomes" id="UP000799779"/>
    </source>
</evidence>
<dbReference type="OrthoDB" id="1930760at2759"/>
<dbReference type="AlphaFoldDB" id="A0A6A5WVW5"/>
<feature type="domain" description="DSBA-like thioredoxin" evidence="1">
    <location>
        <begin position="6"/>
        <end position="209"/>
    </location>
</feature>
<sequence>MPYESTITFTLDTICPWTYLAFLRLTRALSQYRTTPSPPVSFTLKFLPYQLYPDFSAAGEDKYIWYKREKYNDDEEKMELYMVYMTALGVKEGVEMDFKGGSIANTLEAHRVLFVVQERFGEEGAWKCLESLYAQYFSEQQHPSSPSTLTTACLAAGLSEDDAKELVEGSEGLAEVRIAIREQKGDGVDSVPYLVVEGRRRDFTLVGAKEEGEYGRVMAQVGKEV</sequence>
<reference evidence="2" key="1">
    <citation type="journal article" date="2020" name="Stud. Mycol.">
        <title>101 Dothideomycetes genomes: a test case for predicting lifestyles and emergence of pathogens.</title>
        <authorList>
            <person name="Haridas S."/>
            <person name="Albert R."/>
            <person name="Binder M."/>
            <person name="Bloem J."/>
            <person name="Labutti K."/>
            <person name="Salamov A."/>
            <person name="Andreopoulos B."/>
            <person name="Baker S."/>
            <person name="Barry K."/>
            <person name="Bills G."/>
            <person name="Bluhm B."/>
            <person name="Cannon C."/>
            <person name="Castanera R."/>
            <person name="Culley D."/>
            <person name="Daum C."/>
            <person name="Ezra D."/>
            <person name="Gonzalez J."/>
            <person name="Henrissat B."/>
            <person name="Kuo A."/>
            <person name="Liang C."/>
            <person name="Lipzen A."/>
            <person name="Lutzoni F."/>
            <person name="Magnuson J."/>
            <person name="Mondo S."/>
            <person name="Nolan M."/>
            <person name="Ohm R."/>
            <person name="Pangilinan J."/>
            <person name="Park H.-J."/>
            <person name="Ramirez L."/>
            <person name="Alfaro M."/>
            <person name="Sun H."/>
            <person name="Tritt A."/>
            <person name="Yoshinaga Y."/>
            <person name="Zwiers L.-H."/>
            <person name="Turgeon B."/>
            <person name="Goodwin S."/>
            <person name="Spatafora J."/>
            <person name="Crous P."/>
            <person name="Grigoriev I."/>
        </authorList>
    </citation>
    <scope>NUCLEOTIDE SEQUENCE</scope>
    <source>
        <strain evidence="2">CBS 123094</strain>
    </source>
</reference>
<protein>
    <submittedName>
        <fullName evidence="2">Thioredoxin-like protein</fullName>
    </submittedName>
</protein>
<dbReference type="InterPro" id="IPR036249">
    <property type="entry name" value="Thioredoxin-like_sf"/>
</dbReference>
<dbReference type="InterPro" id="IPR001853">
    <property type="entry name" value="DSBA-like_thioredoxin_dom"/>
</dbReference>
<evidence type="ECO:0000259" key="1">
    <source>
        <dbReference type="Pfam" id="PF01323"/>
    </source>
</evidence>
<dbReference type="Proteomes" id="UP000799779">
    <property type="component" value="Unassembled WGS sequence"/>
</dbReference>
<dbReference type="Pfam" id="PF01323">
    <property type="entry name" value="DSBA"/>
    <property type="match status" value="1"/>
</dbReference>
<name>A0A6A5WVW5_9PLEO</name>
<proteinExistence type="predicted"/>
<gene>
    <name evidence="2" type="ORF">P154DRAFT_318578</name>
</gene>
<dbReference type="PANTHER" id="PTHR13887">
    <property type="entry name" value="GLUTATHIONE S-TRANSFERASE KAPPA"/>
    <property type="match status" value="1"/>
</dbReference>
<dbReference type="EMBL" id="ML977562">
    <property type="protein sequence ID" value="KAF2005747.1"/>
    <property type="molecule type" value="Genomic_DNA"/>
</dbReference>
<dbReference type="GO" id="GO:0016491">
    <property type="term" value="F:oxidoreductase activity"/>
    <property type="evidence" value="ECO:0007669"/>
    <property type="project" value="InterPro"/>
</dbReference>